<dbReference type="InterPro" id="IPR029063">
    <property type="entry name" value="SAM-dependent_MTases_sf"/>
</dbReference>
<organism evidence="2 3">
    <name type="scientific">Methylocapsa polymorpha</name>
    <dbReference type="NCBI Taxonomy" id="3080828"/>
    <lineage>
        <taxon>Bacteria</taxon>
        <taxon>Pseudomonadati</taxon>
        <taxon>Pseudomonadota</taxon>
        <taxon>Alphaproteobacteria</taxon>
        <taxon>Hyphomicrobiales</taxon>
        <taxon>Beijerinckiaceae</taxon>
        <taxon>Methylocapsa</taxon>
    </lineage>
</organism>
<protein>
    <submittedName>
        <fullName evidence="2">Class I SAM-dependent methyltransferase</fullName>
        <ecNumber evidence="2">2.1.1.-</ecNumber>
    </submittedName>
</protein>
<dbReference type="EMBL" id="CP136862">
    <property type="protein sequence ID" value="WOJ90609.1"/>
    <property type="molecule type" value="Genomic_DNA"/>
</dbReference>
<reference evidence="2 3" key="1">
    <citation type="submission" date="2023-10" db="EMBL/GenBank/DDBJ databases">
        <title>Novel methanotroph of the genus Methylocapsa from a subarctic wetland.</title>
        <authorList>
            <person name="Belova S.E."/>
            <person name="Oshkin I.Y."/>
            <person name="Miroshnikov K."/>
            <person name="Dedysh S.N."/>
        </authorList>
    </citation>
    <scope>NUCLEOTIDE SEQUENCE [LARGE SCALE GENOMIC DNA]</scope>
    <source>
        <strain evidence="2 3">RX1</strain>
    </source>
</reference>
<evidence type="ECO:0000259" key="1">
    <source>
        <dbReference type="Pfam" id="PF08241"/>
    </source>
</evidence>
<keyword evidence="2" id="KW-0808">Transferase</keyword>
<dbReference type="PANTHER" id="PTHR43861:SF1">
    <property type="entry name" value="TRANS-ACONITATE 2-METHYLTRANSFERASE"/>
    <property type="match status" value="1"/>
</dbReference>
<dbReference type="EC" id="2.1.1.-" evidence="2"/>
<dbReference type="Pfam" id="PF08241">
    <property type="entry name" value="Methyltransf_11"/>
    <property type="match status" value="1"/>
</dbReference>
<evidence type="ECO:0000313" key="2">
    <source>
        <dbReference type="EMBL" id="WOJ90609.1"/>
    </source>
</evidence>
<sequence length="311" mass="34203">MTYLNKVIKSQKYDIDPASELRLMLKPDAVIDWSGPIPIDATIQMSEGIAAHSRYFGNLNWMMGYFNYVHRDPAFRERWTAALGDVTDKVVVEIGCGPGNVFSTLGVKPKVLIGVDVAAGALEQARTTGYQPLLADAHDLPLSSGVADIVILNATIHHCEHMVRVIEEAGRLVAPGGLLVSDHDPQRSAWDFKGPGMWLWNARLTFYYWSKRGFHSSHEEQAAVLASELHHRPGDGVTHELFEKTLRPMGFDVRIFPHNHKTGGEVLKGERGTSALKFRVGQILSGMNPNAPESALSLMCLARLATSPGQA</sequence>
<accession>A0ABZ0HTI8</accession>
<dbReference type="InterPro" id="IPR013216">
    <property type="entry name" value="Methyltransf_11"/>
</dbReference>
<name>A0ABZ0HTI8_9HYPH</name>
<dbReference type="SUPFAM" id="SSF53335">
    <property type="entry name" value="S-adenosyl-L-methionine-dependent methyltransferases"/>
    <property type="match status" value="1"/>
</dbReference>
<dbReference type="GO" id="GO:0008168">
    <property type="term" value="F:methyltransferase activity"/>
    <property type="evidence" value="ECO:0007669"/>
    <property type="project" value="UniProtKB-KW"/>
</dbReference>
<keyword evidence="3" id="KW-1185">Reference proteome</keyword>
<dbReference type="RefSeq" id="WP_407340197.1">
    <property type="nucleotide sequence ID" value="NZ_CP136862.1"/>
</dbReference>
<evidence type="ECO:0000313" key="3">
    <source>
        <dbReference type="Proteomes" id="UP001626536"/>
    </source>
</evidence>
<dbReference type="GO" id="GO:0032259">
    <property type="term" value="P:methylation"/>
    <property type="evidence" value="ECO:0007669"/>
    <property type="project" value="UniProtKB-KW"/>
</dbReference>
<dbReference type="CDD" id="cd02440">
    <property type="entry name" value="AdoMet_MTases"/>
    <property type="match status" value="1"/>
</dbReference>
<gene>
    <name evidence="2" type="ORF">RZS28_04765</name>
</gene>
<proteinExistence type="predicted"/>
<dbReference type="Gene3D" id="3.40.50.150">
    <property type="entry name" value="Vaccinia Virus protein VP39"/>
    <property type="match status" value="1"/>
</dbReference>
<dbReference type="Proteomes" id="UP001626536">
    <property type="component" value="Chromosome"/>
</dbReference>
<keyword evidence="2" id="KW-0489">Methyltransferase</keyword>
<feature type="domain" description="Methyltransferase type 11" evidence="1">
    <location>
        <begin position="92"/>
        <end position="180"/>
    </location>
</feature>
<dbReference type="PANTHER" id="PTHR43861">
    <property type="entry name" value="TRANS-ACONITATE 2-METHYLTRANSFERASE-RELATED"/>
    <property type="match status" value="1"/>
</dbReference>